<name>A0ABT7XK42_9NEIS</name>
<sequence>MWKLLGLFIALLIGWWGTLWLGLPLSWQRISPTALLALHLAPPVLLLAAWRLWLRWREKRQEEEAQAAETKAEADRQAQRDAARARHQQALDERRVGVACRWLWSRALPAKEAPAWLGEVVDGCNWSVLEADELEPDEVLTALSPHLSELFAELYATAPGTAWLPLYFEAIPSQSGIEQLETLRQLQQQVLAEQLPDERLPAQRDCRFLPGTGPLANRIQQVLQQDPALPGLVVLAADAPLALLDEGDDWGEPAPAVQQARRWQGQPGAAISALLFLRQSLPDPAEPEAIDADQTDPYQPYWEKPLTDQGGSWGGVPPRWQASLAELPSLAELRLAESTEITEQKGLARQIQPLLDNALVNATLLDYPFSEDERDPAVDQAETLAWLVHNSGDADVGGHRLAAVATALSHHAVELNPIDEASNSVREWGDVGAAAPVLLYSIAVSHSARLEAPAVLAHFDPQHLNLGLVRPVAAPPEPAEEQAA</sequence>
<dbReference type="RefSeq" id="WP_289828703.1">
    <property type="nucleotide sequence ID" value="NZ_JAUEDK010000005.1"/>
</dbReference>
<proteinExistence type="predicted"/>
<dbReference type="EMBL" id="JAUEDK010000005">
    <property type="protein sequence ID" value="MDN0074152.1"/>
    <property type="molecule type" value="Genomic_DNA"/>
</dbReference>
<accession>A0ABT7XK42</accession>
<comment type="caution">
    <text evidence="2">The sequence shown here is derived from an EMBL/GenBank/DDBJ whole genome shotgun (WGS) entry which is preliminary data.</text>
</comment>
<evidence type="ECO:0000313" key="3">
    <source>
        <dbReference type="Proteomes" id="UP001168540"/>
    </source>
</evidence>
<reference evidence="2" key="1">
    <citation type="submission" date="2023-06" db="EMBL/GenBank/DDBJ databases">
        <authorList>
            <person name="Zhang S."/>
        </authorList>
    </citation>
    <scope>NUCLEOTIDE SEQUENCE</scope>
    <source>
        <strain evidence="2">SG2303</strain>
    </source>
</reference>
<keyword evidence="1" id="KW-0812">Transmembrane</keyword>
<evidence type="ECO:0000256" key="1">
    <source>
        <dbReference type="SAM" id="Phobius"/>
    </source>
</evidence>
<evidence type="ECO:0000313" key="2">
    <source>
        <dbReference type="EMBL" id="MDN0074152.1"/>
    </source>
</evidence>
<feature type="transmembrane region" description="Helical" evidence="1">
    <location>
        <begin position="34"/>
        <end position="54"/>
    </location>
</feature>
<keyword evidence="1" id="KW-0472">Membrane</keyword>
<protein>
    <recommendedName>
        <fullName evidence="4">DUF2875 domain-containing protein</fullName>
    </recommendedName>
</protein>
<keyword evidence="1" id="KW-1133">Transmembrane helix</keyword>
<gene>
    <name evidence="2" type="ORF">QU481_04520</name>
</gene>
<evidence type="ECO:0008006" key="4">
    <source>
        <dbReference type="Google" id="ProtNLM"/>
    </source>
</evidence>
<organism evidence="2 3">
    <name type="scientific">Crenobacter oryzisoli</name>
    <dbReference type="NCBI Taxonomy" id="3056844"/>
    <lineage>
        <taxon>Bacteria</taxon>
        <taxon>Pseudomonadati</taxon>
        <taxon>Pseudomonadota</taxon>
        <taxon>Betaproteobacteria</taxon>
        <taxon>Neisseriales</taxon>
        <taxon>Neisseriaceae</taxon>
        <taxon>Crenobacter</taxon>
    </lineage>
</organism>
<dbReference type="Proteomes" id="UP001168540">
    <property type="component" value="Unassembled WGS sequence"/>
</dbReference>
<keyword evidence="3" id="KW-1185">Reference proteome</keyword>